<dbReference type="AlphaFoldDB" id="A0AAV7EMM6"/>
<keyword evidence="3" id="KW-0804">Transcription</keyword>
<evidence type="ECO:0000256" key="2">
    <source>
        <dbReference type="ARBA" id="ARBA00023015"/>
    </source>
</evidence>
<comment type="caution">
    <text evidence="8">The sequence shown here is derived from an EMBL/GenBank/DDBJ whole genome shotgun (WGS) entry which is preliminary data.</text>
</comment>
<evidence type="ECO:0000256" key="6">
    <source>
        <dbReference type="SAM" id="Phobius"/>
    </source>
</evidence>
<evidence type="ECO:0000313" key="8">
    <source>
        <dbReference type="EMBL" id="KAG9449664.1"/>
    </source>
</evidence>
<dbReference type="FunFam" id="4.10.280.10:FF:000002">
    <property type="entry name" value="Basic helix-loop-helix transcription factor"/>
    <property type="match status" value="1"/>
</dbReference>
<name>A0AAV7EMM6_ARIFI</name>
<comment type="subcellular location">
    <subcellularLocation>
        <location evidence="1">Nucleus</location>
    </subcellularLocation>
</comment>
<evidence type="ECO:0000256" key="5">
    <source>
        <dbReference type="SAM" id="MobiDB-lite"/>
    </source>
</evidence>
<accession>A0AAV7EMM6</accession>
<evidence type="ECO:0000256" key="3">
    <source>
        <dbReference type="ARBA" id="ARBA00023163"/>
    </source>
</evidence>
<dbReference type="SUPFAM" id="SSF47459">
    <property type="entry name" value="HLH, helix-loop-helix DNA-binding domain"/>
    <property type="match status" value="1"/>
</dbReference>
<keyword evidence="4" id="KW-0539">Nucleus</keyword>
<dbReference type="PANTHER" id="PTHR12565">
    <property type="entry name" value="STEROL REGULATORY ELEMENT-BINDING PROTEIN"/>
    <property type="match status" value="1"/>
</dbReference>
<feature type="compositionally biased region" description="Basic and acidic residues" evidence="5">
    <location>
        <begin position="412"/>
        <end position="422"/>
    </location>
</feature>
<keyword evidence="6" id="KW-0472">Membrane</keyword>
<dbReference type="Proteomes" id="UP000825729">
    <property type="component" value="Unassembled WGS sequence"/>
</dbReference>
<sequence>MEDGGNARKESIKKCEQRRGRSRLCWLNFVVVCMKSREGLLLVFLFLAWDGRWRRGRLGRATGGNALPASLVFSFYFFLSGFLLPPPRNPQSSLSFGIEYSSSESIAPASLARIIMQSLVQNTICSSFLSPRSGLTTWTKNAAPSCDVELSARAACPKISIEIGLPNWITLVSHSLLSTHQSSAVLRGQAHVAVISVEPTTHVYHSYLVSEDQGDSYLAGVSGNRLRLYDIPLLMNSAFPEMQMLHCLQPPSPDNIVSASLDENAVLHWQQEQQSHLPQFQGIVSTSTNLSGDDLNYYSSQAMFSFFPPTSSTQLLQYPSLHPTPNPTSAFSLFPSHPLNGCPHFPQSNSLHSSGLSIVLPPEKQSGLISRTISCPPHVGIANIVEVDIPPPSLPDKIPSSTKETPKKRKTDKVNTSDDCKEKRTKREGREAESNVHNNGETSTGTSKENSKVTEVQKPEYIHVRARRGQATDSHSLAERVRREKISERMKYLQDLVPGCNKITGKAGMLDEIINYVQSLQRQVEFLSMKLAALNPRLDSNIDNFFGKEMSVNNLAAEMMANQGSVQFGFSPPVLEHAAACCGANMAINPPQDQMALRRTTSAPVTAPDASLIDSNFHFQVHAASSACWNVESRLHSFYKADEEDPQPVFSPDQAFRGHQEGSNLKMEM</sequence>
<feature type="region of interest" description="Disordered" evidence="5">
    <location>
        <begin position="644"/>
        <end position="669"/>
    </location>
</feature>
<dbReference type="PROSITE" id="PS50888">
    <property type="entry name" value="BHLH"/>
    <property type="match status" value="1"/>
</dbReference>
<dbReference type="InterPro" id="IPR024097">
    <property type="entry name" value="bHLH_ZIP_TF"/>
</dbReference>
<keyword evidence="6" id="KW-0812">Transmembrane</keyword>
<dbReference type="GO" id="GO:0003700">
    <property type="term" value="F:DNA-binding transcription factor activity"/>
    <property type="evidence" value="ECO:0007669"/>
    <property type="project" value="TreeGrafter"/>
</dbReference>
<evidence type="ECO:0000256" key="1">
    <source>
        <dbReference type="ARBA" id="ARBA00004123"/>
    </source>
</evidence>
<dbReference type="GO" id="GO:0005634">
    <property type="term" value="C:nucleus"/>
    <property type="evidence" value="ECO:0007669"/>
    <property type="project" value="UniProtKB-SubCell"/>
</dbReference>
<evidence type="ECO:0000313" key="9">
    <source>
        <dbReference type="Proteomes" id="UP000825729"/>
    </source>
</evidence>
<dbReference type="SMART" id="SM00353">
    <property type="entry name" value="HLH"/>
    <property type="match status" value="1"/>
</dbReference>
<feature type="domain" description="BHLH" evidence="7">
    <location>
        <begin position="470"/>
        <end position="520"/>
    </location>
</feature>
<proteinExistence type="predicted"/>
<dbReference type="Pfam" id="PF00010">
    <property type="entry name" value="HLH"/>
    <property type="match status" value="1"/>
</dbReference>
<organism evidence="8 9">
    <name type="scientific">Aristolochia fimbriata</name>
    <name type="common">White veined hardy Dutchman's pipe vine</name>
    <dbReference type="NCBI Taxonomy" id="158543"/>
    <lineage>
        <taxon>Eukaryota</taxon>
        <taxon>Viridiplantae</taxon>
        <taxon>Streptophyta</taxon>
        <taxon>Embryophyta</taxon>
        <taxon>Tracheophyta</taxon>
        <taxon>Spermatophyta</taxon>
        <taxon>Magnoliopsida</taxon>
        <taxon>Magnoliidae</taxon>
        <taxon>Piperales</taxon>
        <taxon>Aristolochiaceae</taxon>
        <taxon>Aristolochia</taxon>
    </lineage>
</organism>
<feature type="compositionally biased region" description="Polar residues" evidence="5">
    <location>
        <begin position="435"/>
        <end position="448"/>
    </location>
</feature>
<evidence type="ECO:0000256" key="4">
    <source>
        <dbReference type="ARBA" id="ARBA00023242"/>
    </source>
</evidence>
<dbReference type="CDD" id="cd18919">
    <property type="entry name" value="bHLH_AtBPE_like"/>
    <property type="match status" value="1"/>
</dbReference>
<keyword evidence="9" id="KW-1185">Reference proteome</keyword>
<feature type="region of interest" description="Disordered" evidence="5">
    <location>
        <begin position="388"/>
        <end position="455"/>
    </location>
</feature>
<keyword evidence="6" id="KW-1133">Transmembrane helix</keyword>
<dbReference type="EMBL" id="JAINDJ010000004">
    <property type="protein sequence ID" value="KAG9449664.1"/>
    <property type="molecule type" value="Genomic_DNA"/>
</dbReference>
<dbReference type="InterPro" id="IPR036638">
    <property type="entry name" value="HLH_DNA-bd_sf"/>
</dbReference>
<dbReference type="PANTHER" id="PTHR12565:SF456">
    <property type="entry name" value="BHLH DOMAIN-CONTAINING PROTEIN"/>
    <property type="match status" value="1"/>
</dbReference>
<dbReference type="InterPro" id="IPR011598">
    <property type="entry name" value="bHLH_dom"/>
</dbReference>
<dbReference type="Gene3D" id="4.10.280.10">
    <property type="entry name" value="Helix-loop-helix DNA-binding domain"/>
    <property type="match status" value="1"/>
</dbReference>
<dbReference type="GO" id="GO:0046983">
    <property type="term" value="F:protein dimerization activity"/>
    <property type="evidence" value="ECO:0007669"/>
    <property type="project" value="InterPro"/>
</dbReference>
<evidence type="ECO:0000259" key="7">
    <source>
        <dbReference type="PROSITE" id="PS50888"/>
    </source>
</evidence>
<gene>
    <name evidence="8" type="ORF">H6P81_009629</name>
</gene>
<reference evidence="8 9" key="1">
    <citation type="submission" date="2021-07" db="EMBL/GenBank/DDBJ databases">
        <title>The Aristolochia fimbriata genome: insights into angiosperm evolution, floral development and chemical biosynthesis.</title>
        <authorList>
            <person name="Jiao Y."/>
        </authorList>
    </citation>
    <scope>NUCLEOTIDE SEQUENCE [LARGE SCALE GENOMIC DNA]</scope>
    <source>
        <strain evidence="8">IBCAS-2021</strain>
        <tissue evidence="8">Leaf</tissue>
    </source>
</reference>
<feature type="transmembrane region" description="Helical" evidence="6">
    <location>
        <begin position="61"/>
        <end position="84"/>
    </location>
</feature>
<protein>
    <recommendedName>
        <fullName evidence="7">BHLH domain-containing protein</fullName>
    </recommendedName>
</protein>
<keyword evidence="2" id="KW-0805">Transcription regulation</keyword>